<keyword evidence="7" id="KW-1185">Reference proteome</keyword>
<dbReference type="EMBL" id="CADCXN010000042">
    <property type="protein sequence ID" value="CAA9889926.1"/>
    <property type="molecule type" value="Genomic_DNA"/>
</dbReference>
<dbReference type="GO" id="GO:0009425">
    <property type="term" value="C:bacterial-type flagellum basal body"/>
    <property type="evidence" value="ECO:0007669"/>
    <property type="project" value="UniProtKB-SubCell"/>
</dbReference>
<evidence type="ECO:0000259" key="5">
    <source>
        <dbReference type="Pfam" id="PF07317"/>
    </source>
</evidence>
<evidence type="ECO:0000256" key="2">
    <source>
        <dbReference type="ARBA" id="ARBA00022741"/>
    </source>
</evidence>
<dbReference type="InterPro" id="IPR023787">
    <property type="entry name" value="T3SS_YcgR"/>
</dbReference>
<dbReference type="Gene3D" id="2.30.110.10">
    <property type="entry name" value="Electron Transport, Fmn-binding Protein, Chain A"/>
    <property type="match status" value="1"/>
</dbReference>
<dbReference type="Proteomes" id="UP000494216">
    <property type="component" value="Unassembled WGS sequence"/>
</dbReference>
<organism evidence="6 7">
    <name type="scientific">Candidatus Methylobacter favarea</name>
    <dbReference type="NCBI Taxonomy" id="2707345"/>
    <lineage>
        <taxon>Bacteria</taxon>
        <taxon>Pseudomonadati</taxon>
        <taxon>Pseudomonadota</taxon>
        <taxon>Gammaproteobacteria</taxon>
        <taxon>Methylococcales</taxon>
        <taxon>Methylococcaceae</taxon>
        <taxon>Methylobacter</taxon>
    </lineage>
</organism>
<protein>
    <recommendedName>
        <fullName evidence="4">Flagellar brake protein YcgR</fullName>
    </recommendedName>
    <alternativeName>
        <fullName evidence="4">Cyclic di-GMP binding protein YcgR</fullName>
    </alternativeName>
</protein>
<gene>
    <name evidence="4 6" type="primary">ycgR</name>
    <name evidence="6" type="ORF">METHB2_150050</name>
</gene>
<evidence type="ECO:0000313" key="6">
    <source>
        <dbReference type="EMBL" id="CAA9889926.1"/>
    </source>
</evidence>
<keyword evidence="3 4" id="KW-0975">Bacterial flagellum</keyword>
<keyword evidence="6" id="KW-0969">Cilium</keyword>
<keyword evidence="2 4" id="KW-0547">Nucleotide-binding</keyword>
<evidence type="ECO:0000256" key="4">
    <source>
        <dbReference type="HAMAP-Rule" id="MF_01457"/>
    </source>
</evidence>
<accession>A0A8S0W9F3</accession>
<dbReference type="Gene3D" id="2.40.10.220">
    <property type="entry name" value="predicted glycosyltransferase like domains"/>
    <property type="match status" value="1"/>
</dbReference>
<dbReference type="GO" id="GO:0071945">
    <property type="term" value="P:regulation of bacterial-type flagellum-dependent cell motility by regulation of motor speed"/>
    <property type="evidence" value="ECO:0007669"/>
    <property type="project" value="UniProtKB-UniRule"/>
</dbReference>
<dbReference type="Pfam" id="PF07317">
    <property type="entry name" value="PilZN"/>
    <property type="match status" value="1"/>
</dbReference>
<comment type="function">
    <text evidence="4">Acts as a flagellar brake, regulating swimming and swarming in a bis-(3'-5') cyclic diguanylic acid (c-di-GMP)-dependent manner. Binds 1 c-di-GMP dimer per subunit. Increasing levels of c-di-GMP lead to decreased motility.</text>
</comment>
<dbReference type="RefSeq" id="WP_174624897.1">
    <property type="nucleotide sequence ID" value="NZ_CADCXN010000042.1"/>
</dbReference>
<name>A0A8S0W9F3_9GAMM</name>
<comment type="subcellular location">
    <subcellularLocation>
        <location evidence="4">Bacterial flagellum basal body</location>
    </subcellularLocation>
</comment>
<dbReference type="AlphaFoldDB" id="A0A8S0W9F3"/>
<dbReference type="InterPro" id="IPR012349">
    <property type="entry name" value="Split_barrel_FMN-bd"/>
</dbReference>
<dbReference type="GO" id="GO:0035438">
    <property type="term" value="F:cyclic-di-GMP binding"/>
    <property type="evidence" value="ECO:0007669"/>
    <property type="project" value="UniProtKB-UniRule"/>
</dbReference>
<feature type="domain" description="Type III secretion system flagellar brake protein YcgR PilZN" evidence="5">
    <location>
        <begin position="7"/>
        <end position="111"/>
    </location>
</feature>
<dbReference type="HAMAP" id="MF_01457">
    <property type="entry name" value="YcgR"/>
    <property type="match status" value="1"/>
</dbReference>
<comment type="subunit">
    <text evidence="4">Monomer. Interacts with the flagellar basal bodies.</text>
</comment>
<proteinExistence type="inferred from homology"/>
<evidence type="ECO:0000313" key="7">
    <source>
        <dbReference type="Proteomes" id="UP000494216"/>
    </source>
</evidence>
<comment type="similarity">
    <text evidence="4">Belongs to the YcgR family.</text>
</comment>
<evidence type="ECO:0000256" key="3">
    <source>
        <dbReference type="ARBA" id="ARBA00023143"/>
    </source>
</evidence>
<keyword evidence="6" id="KW-0282">Flagellum</keyword>
<comment type="caution">
    <text evidence="6">The sequence shown here is derived from an EMBL/GenBank/DDBJ whole genome shotgun (WGS) entry which is preliminary data.</text>
</comment>
<sequence length="239" mass="27412">MESKSSFLIGNPAQIISHLSLLFNNKCLISANFGDNNDSFITTIIKIDKKNHSLILDYAPKEYLSQQALNSANTIFKTEYLGIKVTFPVTRLIKTQYEGGPAFIMPIPEVILWIQRREFYRVKSPVSKSSYCRVLLENREPIDLKLYDISLSGFSMLNEAGEISHLLVLNAQFDQCRLVLAEADEDTVSFEIRNVYLINPVKLNKIEKIGCKFTHITSAFESAIQRYMQKIERENKFKT</sequence>
<evidence type="ECO:0000256" key="1">
    <source>
        <dbReference type="ARBA" id="ARBA00022636"/>
    </source>
</evidence>
<dbReference type="GO" id="GO:0071973">
    <property type="term" value="P:bacterial-type flagellum-dependent cell motility"/>
    <property type="evidence" value="ECO:0007669"/>
    <property type="project" value="UniProtKB-UniRule"/>
</dbReference>
<reference evidence="6 7" key="1">
    <citation type="submission" date="2020-02" db="EMBL/GenBank/DDBJ databases">
        <authorList>
            <person name="Hogendoorn C."/>
        </authorList>
    </citation>
    <scope>NUCLEOTIDE SEQUENCE [LARGE SCALE GENOMIC DNA]</scope>
    <source>
        <strain evidence="6">METHB21</strain>
    </source>
</reference>
<keyword evidence="1 4" id="KW-0973">c-di-GMP</keyword>
<keyword evidence="6" id="KW-0966">Cell projection</keyword>
<dbReference type="InterPro" id="IPR009926">
    <property type="entry name" value="T3SS_YcgR_PilZN"/>
</dbReference>